<dbReference type="PANTHER" id="PTHR31901">
    <property type="entry name" value="GH3 DOMAIN-CONTAINING PROTEIN"/>
    <property type="match status" value="1"/>
</dbReference>
<dbReference type="GO" id="GO:0016881">
    <property type="term" value="F:acid-amino acid ligase activity"/>
    <property type="evidence" value="ECO:0007669"/>
    <property type="project" value="TreeGrafter"/>
</dbReference>
<evidence type="ECO:0000256" key="1">
    <source>
        <dbReference type="ARBA" id="ARBA00008068"/>
    </source>
</evidence>
<accession>A0A068UKI8</accession>
<gene>
    <name evidence="5" type="ORF">GSCOC_T00027772001</name>
</gene>
<dbReference type="Gramene" id="CDP08709">
    <property type="protein sequence ID" value="CDP08709"/>
    <property type="gene ID" value="GSCOC_T00027772001"/>
</dbReference>
<keyword evidence="2" id="KW-0436">Ligase</keyword>
<proteinExistence type="inferred from homology"/>
<evidence type="ECO:0000259" key="4">
    <source>
        <dbReference type="Pfam" id="PF23572"/>
    </source>
</evidence>
<dbReference type="FunCoup" id="A0A068UKI8">
    <property type="interactions" value="1397"/>
</dbReference>
<dbReference type="InterPro" id="IPR055377">
    <property type="entry name" value="GH3_M"/>
</dbReference>
<dbReference type="EMBL" id="HG739119">
    <property type="protein sequence ID" value="CDP08709.1"/>
    <property type="molecule type" value="Genomic_DNA"/>
</dbReference>
<keyword evidence="6" id="KW-1185">Reference proteome</keyword>
<dbReference type="Pfam" id="PF23572">
    <property type="entry name" value="GH3_C"/>
    <property type="match status" value="1"/>
</dbReference>
<dbReference type="InParanoid" id="A0A068UKI8"/>
<evidence type="ECO:0000313" key="5">
    <source>
        <dbReference type="EMBL" id="CDP08709.1"/>
    </source>
</evidence>
<evidence type="ECO:0000313" key="6">
    <source>
        <dbReference type="Proteomes" id="UP000295252"/>
    </source>
</evidence>
<evidence type="ECO:0008006" key="7">
    <source>
        <dbReference type="Google" id="ProtNLM"/>
    </source>
</evidence>
<feature type="domain" description="GH3 middle" evidence="3">
    <location>
        <begin position="175"/>
        <end position="247"/>
    </location>
</feature>
<dbReference type="Proteomes" id="UP000295252">
    <property type="component" value="Chromosome IV"/>
</dbReference>
<evidence type="ECO:0000259" key="3">
    <source>
        <dbReference type="Pfam" id="PF23571"/>
    </source>
</evidence>
<reference evidence="6" key="1">
    <citation type="journal article" date="2014" name="Science">
        <title>The coffee genome provides insight into the convergent evolution of caffeine biosynthesis.</title>
        <authorList>
            <person name="Denoeud F."/>
            <person name="Carretero-Paulet L."/>
            <person name="Dereeper A."/>
            <person name="Droc G."/>
            <person name="Guyot R."/>
            <person name="Pietrella M."/>
            <person name="Zheng C."/>
            <person name="Alberti A."/>
            <person name="Anthony F."/>
            <person name="Aprea G."/>
            <person name="Aury J.M."/>
            <person name="Bento P."/>
            <person name="Bernard M."/>
            <person name="Bocs S."/>
            <person name="Campa C."/>
            <person name="Cenci A."/>
            <person name="Combes M.C."/>
            <person name="Crouzillat D."/>
            <person name="Da Silva C."/>
            <person name="Daddiego L."/>
            <person name="De Bellis F."/>
            <person name="Dussert S."/>
            <person name="Garsmeur O."/>
            <person name="Gayraud T."/>
            <person name="Guignon V."/>
            <person name="Jahn K."/>
            <person name="Jamilloux V."/>
            <person name="Joet T."/>
            <person name="Labadie K."/>
            <person name="Lan T."/>
            <person name="Leclercq J."/>
            <person name="Lepelley M."/>
            <person name="Leroy T."/>
            <person name="Li L.T."/>
            <person name="Librado P."/>
            <person name="Lopez L."/>
            <person name="Munoz A."/>
            <person name="Noel B."/>
            <person name="Pallavicini A."/>
            <person name="Perrotta G."/>
            <person name="Poncet V."/>
            <person name="Pot D."/>
            <person name="Priyono X."/>
            <person name="Rigoreau M."/>
            <person name="Rouard M."/>
            <person name="Rozas J."/>
            <person name="Tranchant-Dubreuil C."/>
            <person name="VanBuren R."/>
            <person name="Zhang Q."/>
            <person name="Andrade A.C."/>
            <person name="Argout X."/>
            <person name="Bertrand B."/>
            <person name="de Kochko A."/>
            <person name="Graziosi G."/>
            <person name="Henry R.J."/>
            <person name="Jayarama X."/>
            <person name="Ming R."/>
            <person name="Nagai C."/>
            <person name="Rounsley S."/>
            <person name="Sankoff D."/>
            <person name="Giuliano G."/>
            <person name="Albert V.A."/>
            <person name="Wincker P."/>
            <person name="Lashermes P."/>
        </authorList>
    </citation>
    <scope>NUCLEOTIDE SEQUENCE [LARGE SCALE GENOMIC DNA]</scope>
    <source>
        <strain evidence="6">cv. DH200-94</strain>
    </source>
</reference>
<dbReference type="Pfam" id="PF23571">
    <property type="entry name" value="GH3_M"/>
    <property type="match status" value="1"/>
</dbReference>
<dbReference type="OMA" id="ILCENAV"/>
<protein>
    <recommendedName>
        <fullName evidence="7">Jasmonic acid-amido synthetase JAR1-like</fullName>
    </recommendedName>
</protein>
<dbReference type="GO" id="GO:0005737">
    <property type="term" value="C:cytoplasm"/>
    <property type="evidence" value="ECO:0007669"/>
    <property type="project" value="TreeGrafter"/>
</dbReference>
<dbReference type="STRING" id="49390.A0A068UKI8"/>
<sequence length="398" mass="44502">MKAMHSPCCSPEEVIFGPDFHQSLYCHLLCGLIQREEVQVISSTFAHSIVFAFRTFEQDWEELCTDIREGVLSSRISVPSVRTAMSKLLKPNPELADLIHNKCQGLSNWYGLIPELFPNTRYIYGIMTGSMEPYLKKLRHYAGELPLLSADYGSSEGWIGVNVNPKLPPEMATFAVLPNIGYFEFIPLRQSLDGLEAKPVGLAEVKAGEEYEVIVTSFAGLYRYRLGDVVKVKGFHNSTPELQFICRRNLLLTINIDKNTEKDLQLAVEAAAKVLAENRLEVVDFTSRIDSSTEPGHYVIFWEISGEASDEVLEECCNCLDKSFLDAGYLSSRKVKAIGALELRIVKRGTFHKILDHYVGLGAAVSQFKTPRCVGPTNNKVLQILCNNVVKSYSSTAF</sequence>
<organism evidence="5 6">
    <name type="scientific">Coffea canephora</name>
    <name type="common">Robusta coffee</name>
    <dbReference type="NCBI Taxonomy" id="49390"/>
    <lineage>
        <taxon>Eukaryota</taxon>
        <taxon>Viridiplantae</taxon>
        <taxon>Streptophyta</taxon>
        <taxon>Embryophyta</taxon>
        <taxon>Tracheophyta</taxon>
        <taxon>Spermatophyta</taxon>
        <taxon>Magnoliopsida</taxon>
        <taxon>eudicotyledons</taxon>
        <taxon>Gunneridae</taxon>
        <taxon>Pentapetalae</taxon>
        <taxon>asterids</taxon>
        <taxon>lamiids</taxon>
        <taxon>Gentianales</taxon>
        <taxon>Rubiaceae</taxon>
        <taxon>Ixoroideae</taxon>
        <taxon>Gardenieae complex</taxon>
        <taxon>Bertiereae - Coffeeae clade</taxon>
        <taxon>Coffeeae</taxon>
        <taxon>Coffea</taxon>
    </lineage>
</organism>
<name>A0A068UKI8_COFCA</name>
<dbReference type="AlphaFoldDB" id="A0A068UKI8"/>
<dbReference type="Pfam" id="PF03321">
    <property type="entry name" value="GH3"/>
    <property type="match status" value="1"/>
</dbReference>
<dbReference type="InterPro" id="IPR055378">
    <property type="entry name" value="GH3_C"/>
</dbReference>
<dbReference type="PhylomeDB" id="A0A068UKI8"/>
<evidence type="ECO:0000256" key="2">
    <source>
        <dbReference type="ARBA" id="ARBA00022598"/>
    </source>
</evidence>
<comment type="similarity">
    <text evidence="1">Belongs to the IAA-amido conjugating enzyme family.</text>
</comment>
<feature type="domain" description="GH3 C-terminal" evidence="4">
    <location>
        <begin position="262"/>
        <end position="374"/>
    </location>
</feature>
<dbReference type="OrthoDB" id="10004661at2759"/>
<dbReference type="InterPro" id="IPR004993">
    <property type="entry name" value="GH3"/>
</dbReference>
<dbReference type="PANTHER" id="PTHR31901:SF5">
    <property type="entry name" value="JASMONOYL--L-AMINO ACID SYNTHETASE JAR1"/>
    <property type="match status" value="1"/>
</dbReference>